<accession>A0A369QMR0</accession>
<feature type="domain" description="N-acetyltransferase" evidence="1">
    <location>
        <begin position="17"/>
        <end position="171"/>
    </location>
</feature>
<dbReference type="InterPro" id="IPR000182">
    <property type="entry name" value="GNAT_dom"/>
</dbReference>
<evidence type="ECO:0000313" key="3">
    <source>
        <dbReference type="Proteomes" id="UP000253919"/>
    </source>
</evidence>
<reference evidence="2 3" key="1">
    <citation type="submission" date="2018-04" db="EMBL/GenBank/DDBJ databases">
        <title>Adhaeribacter sp. HMF7616 genome sequencing and assembly.</title>
        <authorList>
            <person name="Kang H."/>
            <person name="Kang J."/>
            <person name="Cha I."/>
            <person name="Kim H."/>
            <person name="Joh K."/>
        </authorList>
    </citation>
    <scope>NUCLEOTIDE SEQUENCE [LARGE SCALE GENOMIC DNA]</scope>
    <source>
        <strain evidence="2 3">HMF7616</strain>
    </source>
</reference>
<gene>
    <name evidence="2" type="primary">rimJ</name>
    <name evidence="2" type="ORF">AHMF7616_02103</name>
</gene>
<proteinExistence type="predicted"/>
<dbReference type="EMBL" id="QASA01000001">
    <property type="protein sequence ID" value="RDC63498.1"/>
    <property type="molecule type" value="Genomic_DNA"/>
</dbReference>
<name>A0A369QMR0_9BACT</name>
<dbReference type="GO" id="GO:0008999">
    <property type="term" value="F:protein-N-terminal-alanine acetyltransferase activity"/>
    <property type="evidence" value="ECO:0007669"/>
    <property type="project" value="UniProtKB-EC"/>
</dbReference>
<dbReference type="InterPro" id="IPR016181">
    <property type="entry name" value="Acyl_CoA_acyltransferase"/>
</dbReference>
<keyword evidence="2" id="KW-0808">Transferase</keyword>
<dbReference type="Gene3D" id="3.40.630.30">
    <property type="match status" value="1"/>
</dbReference>
<dbReference type="PANTHER" id="PTHR43328">
    <property type="entry name" value="ACETYLTRANSFERASE-RELATED"/>
    <property type="match status" value="1"/>
</dbReference>
<dbReference type="SUPFAM" id="SSF55729">
    <property type="entry name" value="Acyl-CoA N-acyltransferases (Nat)"/>
    <property type="match status" value="1"/>
</dbReference>
<protein>
    <submittedName>
        <fullName evidence="2">Ribosomal-protein-alanine N-acetyltransferase</fullName>
        <ecNumber evidence="2">2.3.1.267</ecNumber>
    </submittedName>
</protein>
<comment type="caution">
    <text evidence="2">The sequence shown here is derived from an EMBL/GenBank/DDBJ whole genome shotgun (WGS) entry which is preliminary data.</text>
</comment>
<evidence type="ECO:0000313" key="2">
    <source>
        <dbReference type="EMBL" id="RDC63498.1"/>
    </source>
</evidence>
<dbReference type="AlphaFoldDB" id="A0A369QMR0"/>
<dbReference type="EC" id="2.3.1.267" evidence="2"/>
<evidence type="ECO:0000259" key="1">
    <source>
        <dbReference type="PROSITE" id="PS51186"/>
    </source>
</evidence>
<sequence length="175" mass="19725">MHLSLSSSTIRYWQSGDELALAKHANNYNVWINLRNSFPYPYTLQDAQTWVMIANATQPVTNFALEVNGEAVGGIGLIIQPDVYCKSAEVGYWLSEKYWNRGIITEALQAITQYGFNTLELERIYAGVFEWNLKSARVLEKAGYKLEGRLTKSVLKDGKLIDSLLYAQVKPTGIP</sequence>
<dbReference type="PROSITE" id="PS51186">
    <property type="entry name" value="GNAT"/>
    <property type="match status" value="1"/>
</dbReference>
<dbReference type="OrthoDB" id="9788916at2"/>
<dbReference type="Pfam" id="PF13302">
    <property type="entry name" value="Acetyltransf_3"/>
    <property type="match status" value="1"/>
</dbReference>
<dbReference type="PANTHER" id="PTHR43328:SF1">
    <property type="entry name" value="N-ACETYLTRANSFERASE DOMAIN-CONTAINING PROTEIN"/>
    <property type="match status" value="1"/>
</dbReference>
<dbReference type="RefSeq" id="WP_115372785.1">
    <property type="nucleotide sequence ID" value="NZ_QASA01000001.1"/>
</dbReference>
<organism evidence="2 3">
    <name type="scientific">Adhaeribacter pallidiroseus</name>
    <dbReference type="NCBI Taxonomy" id="2072847"/>
    <lineage>
        <taxon>Bacteria</taxon>
        <taxon>Pseudomonadati</taxon>
        <taxon>Bacteroidota</taxon>
        <taxon>Cytophagia</taxon>
        <taxon>Cytophagales</taxon>
        <taxon>Hymenobacteraceae</taxon>
        <taxon>Adhaeribacter</taxon>
    </lineage>
</organism>
<keyword evidence="2" id="KW-0012">Acyltransferase</keyword>
<dbReference type="Proteomes" id="UP000253919">
    <property type="component" value="Unassembled WGS sequence"/>
</dbReference>
<keyword evidence="3" id="KW-1185">Reference proteome</keyword>